<dbReference type="RefSeq" id="WP_252113091.1">
    <property type="nucleotide sequence ID" value="NZ_JAMSHT010000001.1"/>
</dbReference>
<keyword evidence="3" id="KW-1185">Reference proteome</keyword>
<dbReference type="EMBL" id="JAMSHT010000001">
    <property type="protein sequence ID" value="MCM8557214.1"/>
    <property type="molecule type" value="Genomic_DNA"/>
</dbReference>
<dbReference type="NCBIfam" id="TIGR04433">
    <property type="entry name" value="UrcA_uranyl"/>
    <property type="match status" value="1"/>
</dbReference>
<dbReference type="Proteomes" id="UP001155128">
    <property type="component" value="Unassembled WGS sequence"/>
</dbReference>
<dbReference type="InterPro" id="IPR030972">
    <property type="entry name" value="UrcA_uranyl"/>
</dbReference>
<evidence type="ECO:0000313" key="3">
    <source>
        <dbReference type="Proteomes" id="UP001155128"/>
    </source>
</evidence>
<accession>A0A9X2J1Y0</accession>
<keyword evidence="1" id="KW-0732">Signal</keyword>
<name>A0A9X2J1Y0_9SPHN</name>
<feature type="signal peptide" evidence="1">
    <location>
        <begin position="1"/>
        <end position="23"/>
    </location>
</feature>
<dbReference type="AlphaFoldDB" id="A0A9X2J1Y0"/>
<sequence length="148" mass="15852">MLKMKMMMTALTAASLAATPAMAEPVQVTVSTEGLDLASVEGREALEDRAKKAARNACGSRSAVVLGSGKDVKECRSGVVTKVMDVAMANFEHEGRSYAYATSTADNGDTVYEGEREDGVRFRLSVDEDGVVKGKVGDKKVRYRAPRN</sequence>
<protein>
    <submittedName>
        <fullName evidence="2">UrcA family protein</fullName>
    </submittedName>
</protein>
<evidence type="ECO:0000256" key="1">
    <source>
        <dbReference type="SAM" id="SignalP"/>
    </source>
</evidence>
<comment type="caution">
    <text evidence="2">The sequence shown here is derived from an EMBL/GenBank/DDBJ whole genome shotgun (WGS) entry which is preliminary data.</text>
</comment>
<organism evidence="2 3">
    <name type="scientific">Sphingomicrobium sediminis</name>
    <dbReference type="NCBI Taxonomy" id="2950949"/>
    <lineage>
        <taxon>Bacteria</taxon>
        <taxon>Pseudomonadati</taxon>
        <taxon>Pseudomonadota</taxon>
        <taxon>Alphaproteobacteria</taxon>
        <taxon>Sphingomonadales</taxon>
        <taxon>Sphingomonadaceae</taxon>
        <taxon>Sphingomicrobium</taxon>
    </lineage>
</organism>
<proteinExistence type="predicted"/>
<gene>
    <name evidence="2" type="ORF">NDO55_05195</name>
</gene>
<feature type="chain" id="PRO_5040915304" evidence="1">
    <location>
        <begin position="24"/>
        <end position="148"/>
    </location>
</feature>
<reference evidence="2" key="1">
    <citation type="submission" date="2022-06" db="EMBL/GenBank/DDBJ databases">
        <title>Sphingomicrobium sedimins sp. nov., a marine bacterium isolated from tidal flat.</title>
        <authorList>
            <person name="Kim C.-H."/>
            <person name="Yoo Y."/>
            <person name="Kim J.-J."/>
        </authorList>
    </citation>
    <scope>NUCLEOTIDE SEQUENCE</scope>
    <source>
        <strain evidence="2">GRR-S6-50</strain>
    </source>
</reference>
<evidence type="ECO:0000313" key="2">
    <source>
        <dbReference type="EMBL" id="MCM8557214.1"/>
    </source>
</evidence>